<dbReference type="STRING" id="680026.AB733_23090"/>
<reference evidence="2 3" key="1">
    <citation type="submission" date="2018-01" db="EMBL/GenBank/DDBJ databases">
        <title>Whole genome sequencing of Histamine producing bacteria.</title>
        <authorList>
            <person name="Butler K."/>
        </authorList>
    </citation>
    <scope>NUCLEOTIDE SEQUENCE [LARGE SCALE GENOMIC DNA]</scope>
    <source>
        <strain evidence="2 3">DSM 24669</strain>
    </source>
</reference>
<proteinExistence type="predicted"/>
<evidence type="ECO:0000313" key="2">
    <source>
        <dbReference type="EMBL" id="PSW24534.1"/>
    </source>
</evidence>
<accession>A0A0J8V549</accession>
<evidence type="ECO:0000256" key="1">
    <source>
        <dbReference type="SAM" id="Phobius"/>
    </source>
</evidence>
<organism evidence="2 3">
    <name type="scientific">Photobacterium swingsii</name>
    <dbReference type="NCBI Taxonomy" id="680026"/>
    <lineage>
        <taxon>Bacteria</taxon>
        <taxon>Pseudomonadati</taxon>
        <taxon>Pseudomonadota</taxon>
        <taxon>Gammaproteobacteria</taxon>
        <taxon>Vibrionales</taxon>
        <taxon>Vibrionaceae</taxon>
        <taxon>Photobacterium</taxon>
    </lineage>
</organism>
<keyword evidence="1" id="KW-1133">Transmembrane helix</keyword>
<protein>
    <submittedName>
        <fullName evidence="2">Uncharacterized protein</fullName>
    </submittedName>
</protein>
<keyword evidence="3" id="KW-1185">Reference proteome</keyword>
<comment type="caution">
    <text evidence="2">The sequence shown here is derived from an EMBL/GenBank/DDBJ whole genome shotgun (WGS) entry which is preliminary data.</text>
</comment>
<feature type="transmembrane region" description="Helical" evidence="1">
    <location>
        <begin position="6"/>
        <end position="26"/>
    </location>
</feature>
<keyword evidence="1" id="KW-0472">Membrane</keyword>
<sequence>MIVVLFGFVVLGFGCALFVISVLSIFEHYKLTLTPQAAWRALIIAIFLMISGFAISPLWFLQMAG</sequence>
<evidence type="ECO:0000313" key="3">
    <source>
        <dbReference type="Proteomes" id="UP000240481"/>
    </source>
</evidence>
<dbReference type="EMBL" id="PYLZ01000005">
    <property type="protein sequence ID" value="PSW24534.1"/>
    <property type="molecule type" value="Genomic_DNA"/>
</dbReference>
<keyword evidence="1" id="KW-0812">Transmembrane</keyword>
<name>A0A0J8V549_9GAMM</name>
<dbReference type="Proteomes" id="UP000240481">
    <property type="component" value="Unassembled WGS sequence"/>
</dbReference>
<dbReference type="AlphaFoldDB" id="A0A0J8V549"/>
<gene>
    <name evidence="2" type="ORF">C9I94_10890</name>
</gene>
<feature type="transmembrane region" description="Helical" evidence="1">
    <location>
        <begin position="38"/>
        <end position="60"/>
    </location>
</feature>